<dbReference type="GO" id="GO:0019369">
    <property type="term" value="P:arachidonate metabolic process"/>
    <property type="evidence" value="ECO:0007669"/>
    <property type="project" value="TreeGrafter"/>
</dbReference>
<evidence type="ECO:0000256" key="4">
    <source>
        <dbReference type="PROSITE-ProRule" id="PRU01161"/>
    </source>
</evidence>
<dbReference type="PANTHER" id="PTHR24185:SF1">
    <property type="entry name" value="CALCIUM-INDEPENDENT PHOSPHOLIPASE A2-GAMMA"/>
    <property type="match status" value="1"/>
</dbReference>
<evidence type="ECO:0000259" key="6">
    <source>
        <dbReference type="PROSITE" id="PS51635"/>
    </source>
</evidence>
<feature type="active site" description="Proton acceptor" evidence="4">
    <location>
        <position position="777"/>
    </location>
</feature>
<dbReference type="AlphaFoldDB" id="A0A9D3PZT5"/>
<feature type="short sequence motif" description="DGA/G" evidence="4">
    <location>
        <begin position="777"/>
        <end position="779"/>
    </location>
</feature>
<dbReference type="Proteomes" id="UP001046870">
    <property type="component" value="Chromosome 8"/>
</dbReference>
<dbReference type="GO" id="GO:0047499">
    <property type="term" value="F:calcium-independent phospholipase A2 activity"/>
    <property type="evidence" value="ECO:0007669"/>
    <property type="project" value="TreeGrafter"/>
</dbReference>
<evidence type="ECO:0000256" key="5">
    <source>
        <dbReference type="SAM" id="MobiDB-lite"/>
    </source>
</evidence>
<keyword evidence="2 4" id="KW-0442">Lipid degradation</keyword>
<evidence type="ECO:0000256" key="1">
    <source>
        <dbReference type="ARBA" id="ARBA00022801"/>
    </source>
</evidence>
<reference evidence="7" key="1">
    <citation type="submission" date="2021-01" db="EMBL/GenBank/DDBJ databases">
        <authorList>
            <person name="Zahm M."/>
            <person name="Roques C."/>
            <person name="Cabau C."/>
            <person name="Klopp C."/>
            <person name="Donnadieu C."/>
            <person name="Jouanno E."/>
            <person name="Lampietro C."/>
            <person name="Louis A."/>
            <person name="Herpin A."/>
            <person name="Echchiki A."/>
            <person name="Berthelot C."/>
            <person name="Parey E."/>
            <person name="Roest-Crollius H."/>
            <person name="Braasch I."/>
            <person name="Postlethwait J."/>
            <person name="Bobe J."/>
            <person name="Montfort J."/>
            <person name="Bouchez O."/>
            <person name="Begum T."/>
            <person name="Mejri S."/>
            <person name="Adams A."/>
            <person name="Chen W.-J."/>
            <person name="Guiguen Y."/>
        </authorList>
    </citation>
    <scope>NUCLEOTIDE SEQUENCE</scope>
    <source>
        <strain evidence="7">YG-15Mar2019-1</strain>
        <tissue evidence="7">Brain</tissue>
    </source>
</reference>
<comment type="caution">
    <text evidence="7">The sequence shown here is derived from an EMBL/GenBank/DDBJ whole genome shotgun (WGS) entry which is preliminary data.</text>
</comment>
<organism evidence="7 8">
    <name type="scientific">Megalops atlanticus</name>
    <name type="common">Tarpon</name>
    <name type="synonym">Clupea gigantea</name>
    <dbReference type="NCBI Taxonomy" id="7932"/>
    <lineage>
        <taxon>Eukaryota</taxon>
        <taxon>Metazoa</taxon>
        <taxon>Chordata</taxon>
        <taxon>Craniata</taxon>
        <taxon>Vertebrata</taxon>
        <taxon>Euteleostomi</taxon>
        <taxon>Actinopterygii</taxon>
        <taxon>Neopterygii</taxon>
        <taxon>Teleostei</taxon>
        <taxon>Elopiformes</taxon>
        <taxon>Megalopidae</taxon>
        <taxon>Megalops</taxon>
    </lineage>
</organism>
<feature type="short sequence motif" description="GXSXG" evidence="4">
    <location>
        <begin position="631"/>
        <end position="635"/>
    </location>
</feature>
<protein>
    <recommendedName>
        <fullName evidence="6">PNPLA domain-containing protein</fullName>
    </recommendedName>
</protein>
<feature type="short sequence motif" description="GXGXXG" evidence="4">
    <location>
        <begin position="599"/>
        <end position="604"/>
    </location>
</feature>
<dbReference type="EMBL" id="JAFDVH010000008">
    <property type="protein sequence ID" value="KAG7472626.1"/>
    <property type="molecule type" value="Genomic_DNA"/>
</dbReference>
<dbReference type="InterPro" id="IPR002641">
    <property type="entry name" value="PNPLA_dom"/>
</dbReference>
<sequence>MGLYPNSGLCISRLGGRRGWLCRKLRYLLAILRTLPRLTKRPLPQELRSCAVLPLAPPPSLVRHVQSRHARSDRGGFSCLSCRPCSAFSRRGLEYEPWSYASATQSYSSSSRESLKGEAPIGVWEETKGALQLGYLGARLGESFQYLSKHINAYFKGEEERVQTLPRRAGVGRGAQESVGGRLRRSYSQRQAKDKQEGEDGERRGPPEQAQVQEVLEEQTAVQPPAQAHRSTHLFHISSLATRFGESYSYVARHINSVFSVGGLAPEVQTQASEDETVPLRMRRRRRKTIKVISQAGRVYKVSDREPDFRSVKAEDSRMEEDGHLYLAQRINSYFSAKVTDAPPETAPQDRTDITPTTAASQQHSPSGSSLEPPLTNQESLLSRSPGLFHISNLATSFGESYAQMANHINRYFIGPERRAEEAELEQDRVELGHWGEEGGTVDPPQQKPLSFMQCLLEPRTAIPDLLRSYLQGGSQSQMAQPAPQALPEETAWSCNNRPRVFGRKEAENMTRFLVGRVQQADNPTSLAARIEALNEHLIQYPACKVVAWQEKAVLILLGQRRCYRDYQELQGAIREALALIGYVDSVKGRGIRILSIDGGGTRGVVPLQVLKRLEAATGRQVHQLFDYVCGVSTGAVLAFMLTLARISLEECEELYLRFGSDIFRQNPFVGTVKMGWTHSYYNTATWEGLLRKMMSDKVLIKTARDPQSPKVSAVSAVVNWGTTPKPFIFRNYNHAPGRLSRYAGASGYQLWQAVRASSAAPGYFQEFPLQSDIHQDGGLILNNPCALAIHESRLLWPTQPFQCVLSLGTGRYDNAKRGPATSTSLRAKISNLISSATDTEGVHTLLDDLMSADVYFRFNPMLSADVSLDESRPDALDLLRSDTELYLDRNQHKMERLCKVLGPERRALQLTGDWIGERAWELRQRWS</sequence>
<feature type="domain" description="PNPLA" evidence="6">
    <location>
        <begin position="595"/>
        <end position="790"/>
    </location>
</feature>
<evidence type="ECO:0000313" key="8">
    <source>
        <dbReference type="Proteomes" id="UP001046870"/>
    </source>
</evidence>
<dbReference type="CDD" id="cd07211">
    <property type="entry name" value="Pat_PNPLA8"/>
    <property type="match status" value="1"/>
</dbReference>
<accession>A0A9D3PZT5</accession>
<dbReference type="InterPro" id="IPR016035">
    <property type="entry name" value="Acyl_Trfase/lysoPLipase"/>
</dbReference>
<dbReference type="PANTHER" id="PTHR24185">
    <property type="entry name" value="CALCIUM-INDEPENDENT PHOSPHOLIPASE A2-GAMMA"/>
    <property type="match status" value="1"/>
</dbReference>
<dbReference type="GO" id="GO:0016020">
    <property type="term" value="C:membrane"/>
    <property type="evidence" value="ECO:0007669"/>
    <property type="project" value="TreeGrafter"/>
</dbReference>
<feature type="active site" description="Nucleophile" evidence="4">
    <location>
        <position position="633"/>
    </location>
</feature>
<name>A0A9D3PZT5_MEGAT</name>
<feature type="compositionally biased region" description="Polar residues" evidence="5">
    <location>
        <begin position="354"/>
        <end position="380"/>
    </location>
</feature>
<dbReference type="Pfam" id="PF01734">
    <property type="entry name" value="Patatin"/>
    <property type="match status" value="1"/>
</dbReference>
<evidence type="ECO:0000313" key="7">
    <source>
        <dbReference type="EMBL" id="KAG7472626.1"/>
    </source>
</evidence>
<feature type="region of interest" description="Disordered" evidence="5">
    <location>
        <begin position="340"/>
        <end position="380"/>
    </location>
</feature>
<keyword evidence="8" id="KW-1185">Reference proteome</keyword>
<dbReference type="OrthoDB" id="630895at2759"/>
<keyword evidence="1 4" id="KW-0378">Hydrolase</keyword>
<gene>
    <name evidence="7" type="ORF">MATL_G00110790</name>
</gene>
<evidence type="ECO:0000256" key="2">
    <source>
        <dbReference type="ARBA" id="ARBA00022963"/>
    </source>
</evidence>
<keyword evidence="3 4" id="KW-0443">Lipid metabolism</keyword>
<proteinExistence type="predicted"/>
<dbReference type="InterPro" id="IPR045217">
    <property type="entry name" value="PNPLA8-like"/>
</dbReference>
<dbReference type="Gene3D" id="3.40.1090.10">
    <property type="entry name" value="Cytosolic phospholipase A2 catalytic domain"/>
    <property type="match status" value="1"/>
</dbReference>
<dbReference type="GO" id="GO:0016042">
    <property type="term" value="P:lipid catabolic process"/>
    <property type="evidence" value="ECO:0007669"/>
    <property type="project" value="UniProtKB-UniRule"/>
</dbReference>
<evidence type="ECO:0000256" key="3">
    <source>
        <dbReference type="ARBA" id="ARBA00023098"/>
    </source>
</evidence>
<feature type="region of interest" description="Disordered" evidence="5">
    <location>
        <begin position="165"/>
        <end position="210"/>
    </location>
</feature>
<dbReference type="PROSITE" id="PS51635">
    <property type="entry name" value="PNPLA"/>
    <property type="match status" value="1"/>
</dbReference>
<feature type="compositionally biased region" description="Basic and acidic residues" evidence="5">
    <location>
        <begin position="191"/>
        <end position="206"/>
    </location>
</feature>
<dbReference type="SUPFAM" id="SSF52151">
    <property type="entry name" value="FabD/lysophospholipase-like"/>
    <property type="match status" value="1"/>
</dbReference>